<gene>
    <name evidence="2" type="ORF">C4B68_33845</name>
</gene>
<dbReference type="Proteomes" id="UP000238413">
    <property type="component" value="Chromosome"/>
</dbReference>
<name>A0ABM6SZ42_9ACTN</name>
<feature type="compositionally biased region" description="Basic and acidic residues" evidence="1">
    <location>
        <begin position="156"/>
        <end position="168"/>
    </location>
</feature>
<keyword evidence="3" id="KW-1185">Reference proteome</keyword>
<reference evidence="2 3" key="1">
    <citation type="submission" date="2018-02" db="EMBL/GenBank/DDBJ databases">
        <title>Complete genome sequence of Streptomyces dengpaensis, the producer of angucyclines.</title>
        <authorList>
            <person name="Yumei L."/>
        </authorList>
    </citation>
    <scope>NUCLEOTIDE SEQUENCE [LARGE SCALE GENOMIC DNA]</scope>
    <source>
        <strain evidence="2 3">XZHG99</strain>
    </source>
</reference>
<dbReference type="InterPro" id="IPR036388">
    <property type="entry name" value="WH-like_DNA-bd_sf"/>
</dbReference>
<evidence type="ECO:0000256" key="1">
    <source>
        <dbReference type="SAM" id="MobiDB-lite"/>
    </source>
</evidence>
<feature type="region of interest" description="Disordered" evidence="1">
    <location>
        <begin position="69"/>
        <end position="171"/>
    </location>
</feature>
<dbReference type="EMBL" id="CP026652">
    <property type="protein sequence ID" value="AVH59936.1"/>
    <property type="molecule type" value="Genomic_DNA"/>
</dbReference>
<accession>A0ABM6SZ42</accession>
<feature type="compositionally biased region" description="Basic and acidic residues" evidence="1">
    <location>
        <begin position="108"/>
        <end position="124"/>
    </location>
</feature>
<dbReference type="RefSeq" id="WP_099500316.1">
    <property type="nucleotide sequence ID" value="NZ_CP026652.1"/>
</dbReference>
<protein>
    <submittedName>
        <fullName evidence="2">Helix-turn-helix domain-containing protein</fullName>
    </submittedName>
</protein>
<evidence type="ECO:0000313" key="2">
    <source>
        <dbReference type="EMBL" id="AVH59936.1"/>
    </source>
</evidence>
<dbReference type="Pfam" id="PF13730">
    <property type="entry name" value="HTH_36"/>
    <property type="match status" value="1"/>
</dbReference>
<dbReference type="Gene3D" id="1.10.10.10">
    <property type="entry name" value="Winged helix-like DNA-binding domain superfamily/Winged helix DNA-binding domain"/>
    <property type="match status" value="1"/>
</dbReference>
<proteinExistence type="predicted"/>
<sequence length="293" mass="32477">MSIKVTNWVWARSESRNGARLVMLALADRADDKGLAWPSIEDLMDRTKLSRRAVQKGIAALVDDGELTVENGGGRHRSNRYRIIPKPCTSDAVTPEEQRTSDAVLDSETAHFEQETASDVRETAHSATRNSVQSAPEPPVEPSREPSGNHHNNRPARQDRRPTARGVEEAPLPEEITRLQDAMSGAGINLPWKFLGDDMIRVLNDVKRLGIPLMVEQALKAEQGANPPPFSSRWFYDGWHAIRTPVDLEGASDGSNVVALRTSPAATRQQQETNDLFDRAMARAKARMEQESS</sequence>
<evidence type="ECO:0000313" key="3">
    <source>
        <dbReference type="Proteomes" id="UP000238413"/>
    </source>
</evidence>
<organism evidence="2 3">
    <name type="scientific">Streptomyces dengpaensis</name>
    <dbReference type="NCBI Taxonomy" id="2049881"/>
    <lineage>
        <taxon>Bacteria</taxon>
        <taxon>Bacillati</taxon>
        <taxon>Actinomycetota</taxon>
        <taxon>Actinomycetes</taxon>
        <taxon>Kitasatosporales</taxon>
        <taxon>Streptomycetaceae</taxon>
        <taxon>Streptomyces</taxon>
    </lineage>
</organism>